<proteinExistence type="predicted"/>
<dbReference type="SMART" id="SM00220">
    <property type="entry name" value="S_TKc"/>
    <property type="match status" value="1"/>
</dbReference>
<dbReference type="InterPro" id="IPR000719">
    <property type="entry name" value="Prot_kinase_dom"/>
</dbReference>
<evidence type="ECO:0000313" key="3">
    <source>
        <dbReference type="Proteomes" id="UP001175000"/>
    </source>
</evidence>
<keyword evidence="2" id="KW-0808">Transferase</keyword>
<name>A0AA39WJK3_9PEZI</name>
<gene>
    <name evidence="2" type="ORF">B0T14DRAFT_556085</name>
</gene>
<keyword evidence="3" id="KW-1185">Reference proteome</keyword>
<dbReference type="PROSITE" id="PS50011">
    <property type="entry name" value="PROTEIN_KINASE_DOM"/>
    <property type="match status" value="1"/>
</dbReference>
<evidence type="ECO:0000313" key="2">
    <source>
        <dbReference type="EMBL" id="KAK0616608.1"/>
    </source>
</evidence>
<keyword evidence="2" id="KW-0418">Kinase</keyword>
<dbReference type="GO" id="GO:0004674">
    <property type="term" value="F:protein serine/threonine kinase activity"/>
    <property type="evidence" value="ECO:0007669"/>
    <property type="project" value="TreeGrafter"/>
</dbReference>
<dbReference type="GO" id="GO:0005737">
    <property type="term" value="C:cytoplasm"/>
    <property type="evidence" value="ECO:0007669"/>
    <property type="project" value="TreeGrafter"/>
</dbReference>
<comment type="caution">
    <text evidence="2">The sequence shown here is derived from an EMBL/GenBank/DDBJ whole genome shotgun (WGS) entry which is preliminary data.</text>
</comment>
<dbReference type="GO" id="GO:0005634">
    <property type="term" value="C:nucleus"/>
    <property type="evidence" value="ECO:0007669"/>
    <property type="project" value="TreeGrafter"/>
</dbReference>
<dbReference type="SUPFAM" id="SSF56112">
    <property type="entry name" value="Protein kinase-like (PK-like)"/>
    <property type="match status" value="1"/>
</dbReference>
<dbReference type="PANTHER" id="PTHR44167:SF24">
    <property type="entry name" value="SERINE_THREONINE-PROTEIN KINASE CHK2"/>
    <property type="match status" value="1"/>
</dbReference>
<dbReference type="Gene3D" id="1.10.510.10">
    <property type="entry name" value="Transferase(Phosphotransferase) domain 1"/>
    <property type="match status" value="1"/>
</dbReference>
<dbReference type="Pfam" id="PF00069">
    <property type="entry name" value="Pkinase"/>
    <property type="match status" value="1"/>
</dbReference>
<accession>A0AA39WJK3</accession>
<dbReference type="GO" id="GO:0044773">
    <property type="term" value="P:mitotic DNA damage checkpoint signaling"/>
    <property type="evidence" value="ECO:0007669"/>
    <property type="project" value="TreeGrafter"/>
</dbReference>
<dbReference type="GO" id="GO:0005524">
    <property type="term" value="F:ATP binding"/>
    <property type="evidence" value="ECO:0007669"/>
    <property type="project" value="InterPro"/>
</dbReference>
<dbReference type="PANTHER" id="PTHR44167">
    <property type="entry name" value="OVARIAN-SPECIFIC SERINE/THREONINE-PROTEIN KINASE LOK-RELATED"/>
    <property type="match status" value="1"/>
</dbReference>
<feature type="non-terminal residue" evidence="2">
    <location>
        <position position="1"/>
    </location>
</feature>
<dbReference type="Proteomes" id="UP001175000">
    <property type="component" value="Unassembled WGS sequence"/>
</dbReference>
<organism evidence="2 3">
    <name type="scientific">Immersiella caudata</name>
    <dbReference type="NCBI Taxonomy" id="314043"/>
    <lineage>
        <taxon>Eukaryota</taxon>
        <taxon>Fungi</taxon>
        <taxon>Dikarya</taxon>
        <taxon>Ascomycota</taxon>
        <taxon>Pezizomycotina</taxon>
        <taxon>Sordariomycetes</taxon>
        <taxon>Sordariomycetidae</taxon>
        <taxon>Sordariales</taxon>
        <taxon>Lasiosphaeriaceae</taxon>
        <taxon>Immersiella</taxon>
    </lineage>
</organism>
<sequence>MQRPQAINAITLNDELSRFKRHISHLAAKGDHNGTDGDGKRQNFIFDSYLQVWSILCYTVKSWDELHIISTLTTRGTSDKLLPLDAPPFGWPGDQNSQAFIRNFLKNQWMFAPLTLTLDPGRIILKRDLARERILPIKEESEIQGPQHSSDYKSAVFKVTFHPCCLEVDGKHPHPETVIIKRIGPVPGSKEPKEWLNEVSVLTSFQEKPSDPDSDEDIITSNPFDYINRYLGSWHQGYGEDHGHGKSNRMWTIMLEYATLGDLKHFCAGNVEIIRKYGGEEKWAFWDGVLKDLFQGLECIHGFNWVHQDIKESNVVVDYQRPEAEAEPPSTFEQLRFKMIDFGKASRSGEPISGGNHGYMAPECCNTLDVHAIVLPKYNKESDIWSLGCMLSNLLITTQLGEEGHARYLAARKGESKGGPLQGTGFETGFYKNTSTRLQCVDSMHD</sequence>
<dbReference type="AlphaFoldDB" id="A0AA39WJK3"/>
<dbReference type="EMBL" id="JAULSU010000005">
    <property type="protein sequence ID" value="KAK0616608.1"/>
    <property type="molecule type" value="Genomic_DNA"/>
</dbReference>
<feature type="domain" description="Protein kinase" evidence="1">
    <location>
        <begin position="138"/>
        <end position="446"/>
    </location>
</feature>
<dbReference type="InterPro" id="IPR011009">
    <property type="entry name" value="Kinase-like_dom_sf"/>
</dbReference>
<reference evidence="2" key="1">
    <citation type="submission" date="2023-06" db="EMBL/GenBank/DDBJ databases">
        <title>Genome-scale phylogeny and comparative genomics of the fungal order Sordariales.</title>
        <authorList>
            <consortium name="Lawrence Berkeley National Laboratory"/>
            <person name="Hensen N."/>
            <person name="Bonometti L."/>
            <person name="Westerberg I."/>
            <person name="Brannstrom I.O."/>
            <person name="Guillou S."/>
            <person name="Cros-Aarteil S."/>
            <person name="Calhoun S."/>
            <person name="Haridas S."/>
            <person name="Kuo A."/>
            <person name="Mondo S."/>
            <person name="Pangilinan J."/>
            <person name="Riley R."/>
            <person name="Labutti K."/>
            <person name="Andreopoulos B."/>
            <person name="Lipzen A."/>
            <person name="Chen C."/>
            <person name="Yanf M."/>
            <person name="Daum C."/>
            <person name="Ng V."/>
            <person name="Clum A."/>
            <person name="Steindorff A."/>
            <person name="Ohm R."/>
            <person name="Martin F."/>
            <person name="Silar P."/>
            <person name="Natvig D."/>
            <person name="Lalanne C."/>
            <person name="Gautier V."/>
            <person name="Ament-Velasquez S.L."/>
            <person name="Kruys A."/>
            <person name="Hutchinson M.I."/>
            <person name="Powell A.J."/>
            <person name="Barry K."/>
            <person name="Miller A.N."/>
            <person name="Grigoriev I.V."/>
            <person name="Debuchy R."/>
            <person name="Gladieux P."/>
            <person name="Thoren M.H."/>
            <person name="Johannesson H."/>
        </authorList>
    </citation>
    <scope>NUCLEOTIDE SEQUENCE</scope>
    <source>
        <strain evidence="2">CBS 606.72</strain>
    </source>
</reference>
<protein>
    <submittedName>
        <fullName evidence="2">Kinase-like domain-containing protein</fullName>
    </submittedName>
</protein>
<evidence type="ECO:0000259" key="1">
    <source>
        <dbReference type="PROSITE" id="PS50011"/>
    </source>
</evidence>